<feature type="non-terminal residue" evidence="2">
    <location>
        <position position="62"/>
    </location>
</feature>
<protein>
    <submittedName>
        <fullName evidence="2">Uncharacterized protein</fullName>
    </submittedName>
</protein>
<evidence type="ECO:0000256" key="1">
    <source>
        <dbReference type="SAM" id="MobiDB-lite"/>
    </source>
</evidence>
<evidence type="ECO:0000313" key="2">
    <source>
        <dbReference type="EMBL" id="KFM71043.1"/>
    </source>
</evidence>
<accession>A0A087U104</accession>
<gene>
    <name evidence="2" type="ORF">X975_12319</name>
</gene>
<dbReference type="EMBL" id="KK117643">
    <property type="protein sequence ID" value="KFM71043.1"/>
    <property type="molecule type" value="Genomic_DNA"/>
</dbReference>
<dbReference type="Proteomes" id="UP000054359">
    <property type="component" value="Unassembled WGS sequence"/>
</dbReference>
<reference evidence="2 3" key="1">
    <citation type="submission" date="2013-11" db="EMBL/GenBank/DDBJ databases">
        <title>Genome sequencing of Stegodyphus mimosarum.</title>
        <authorList>
            <person name="Bechsgaard J."/>
        </authorList>
    </citation>
    <scope>NUCLEOTIDE SEQUENCE [LARGE SCALE GENOMIC DNA]</scope>
</reference>
<evidence type="ECO:0000313" key="3">
    <source>
        <dbReference type="Proteomes" id="UP000054359"/>
    </source>
</evidence>
<feature type="compositionally biased region" description="Low complexity" evidence="1">
    <location>
        <begin position="11"/>
        <end position="28"/>
    </location>
</feature>
<proteinExistence type="predicted"/>
<dbReference type="AlphaFoldDB" id="A0A087U104"/>
<sequence length="62" mass="6738">MAYPTDSLPRTSLSIHPSSISSSPSTTSCQAQNTHSIYISPMPLYRTISCGPQICQQLLILL</sequence>
<keyword evidence="3" id="KW-1185">Reference proteome</keyword>
<feature type="region of interest" description="Disordered" evidence="1">
    <location>
        <begin position="1"/>
        <end position="29"/>
    </location>
</feature>
<name>A0A087U104_STEMI</name>
<organism evidence="2 3">
    <name type="scientific">Stegodyphus mimosarum</name>
    <name type="common">African social velvet spider</name>
    <dbReference type="NCBI Taxonomy" id="407821"/>
    <lineage>
        <taxon>Eukaryota</taxon>
        <taxon>Metazoa</taxon>
        <taxon>Ecdysozoa</taxon>
        <taxon>Arthropoda</taxon>
        <taxon>Chelicerata</taxon>
        <taxon>Arachnida</taxon>
        <taxon>Araneae</taxon>
        <taxon>Araneomorphae</taxon>
        <taxon>Entelegynae</taxon>
        <taxon>Eresoidea</taxon>
        <taxon>Eresidae</taxon>
        <taxon>Stegodyphus</taxon>
    </lineage>
</organism>